<evidence type="ECO:0000256" key="14">
    <source>
        <dbReference type="ARBA" id="ARBA00033401"/>
    </source>
</evidence>
<dbReference type="GO" id="GO:0006120">
    <property type="term" value="P:mitochondrial electron transport, NADH to ubiquinone"/>
    <property type="evidence" value="ECO:0007669"/>
    <property type="project" value="TreeGrafter"/>
</dbReference>
<dbReference type="EMBL" id="KQ460883">
    <property type="protein sequence ID" value="KPJ11200.1"/>
    <property type="molecule type" value="Genomic_DNA"/>
</dbReference>
<dbReference type="STRING" id="76193.A0A194R1S5"/>
<evidence type="ECO:0000256" key="1">
    <source>
        <dbReference type="ARBA" id="ARBA00003195"/>
    </source>
</evidence>
<keyword evidence="6" id="KW-0813">Transport</keyword>
<gene>
    <name evidence="15" type="ORF">RR48_14839</name>
</gene>
<evidence type="ECO:0000256" key="2">
    <source>
        <dbReference type="ARBA" id="ARBA00004443"/>
    </source>
</evidence>
<dbReference type="Proteomes" id="UP000053240">
    <property type="component" value="Unassembled WGS sequence"/>
</dbReference>
<evidence type="ECO:0000256" key="13">
    <source>
        <dbReference type="ARBA" id="ARBA00030360"/>
    </source>
</evidence>
<dbReference type="InterPro" id="IPR009947">
    <property type="entry name" value="NDUA7"/>
</dbReference>
<evidence type="ECO:0000256" key="7">
    <source>
        <dbReference type="ARBA" id="ARBA00022660"/>
    </source>
</evidence>
<protein>
    <recommendedName>
        <fullName evidence="5">NADH dehydrogenase [ubiquinone] 1 alpha subcomplex subunit 7</fullName>
    </recommendedName>
    <alternativeName>
        <fullName evidence="14">Complex I-B14.5a</fullName>
    </alternativeName>
    <alternativeName>
        <fullName evidence="13">NADH-ubiquinone oxidoreductase subunit B14.5a</fullName>
    </alternativeName>
</protein>
<comment type="function">
    <text evidence="1">Accessory subunit of the mitochondrial membrane respiratory chain NADH dehydrogenase (Complex I), that is believed not to be involved in catalysis. Complex I functions in the transfer of electrons from NADH to the respiratory chain. The immediate electron acceptor for the enzyme is believed to be ubiquinone.</text>
</comment>
<evidence type="ECO:0000256" key="6">
    <source>
        <dbReference type="ARBA" id="ARBA00022448"/>
    </source>
</evidence>
<dbReference type="PANTHER" id="PTHR12485">
    <property type="entry name" value="NADH-UBIQUINONE OXIDOREDUCTASE SUBUNIT B"/>
    <property type="match status" value="1"/>
</dbReference>
<evidence type="ECO:0000256" key="9">
    <source>
        <dbReference type="ARBA" id="ARBA00022982"/>
    </source>
</evidence>
<comment type="similarity">
    <text evidence="3">Belongs to the complex I NDUFA7 subunit family.</text>
</comment>
<evidence type="ECO:0000256" key="11">
    <source>
        <dbReference type="ARBA" id="ARBA00023128"/>
    </source>
</evidence>
<dbReference type="GO" id="GO:0005743">
    <property type="term" value="C:mitochondrial inner membrane"/>
    <property type="evidence" value="ECO:0007669"/>
    <property type="project" value="UniProtKB-SubCell"/>
</dbReference>
<evidence type="ECO:0000313" key="15">
    <source>
        <dbReference type="EMBL" id="KPJ11200.1"/>
    </source>
</evidence>
<dbReference type="Pfam" id="PF07347">
    <property type="entry name" value="CI-B14_5a"/>
    <property type="match status" value="1"/>
</dbReference>
<keyword evidence="11" id="KW-0496">Mitochondrion</keyword>
<keyword evidence="12" id="KW-0472">Membrane</keyword>
<evidence type="ECO:0000256" key="3">
    <source>
        <dbReference type="ARBA" id="ARBA00005482"/>
    </source>
</evidence>
<sequence>MSKLKFPHRDVSTVLQRLRDFLLGRKHTLHLRFPQAVAPRTIPPVDLPRNLDNKYSEQYYYTRSAMDSVKPPVVAPIALGSKSNVSSCSGKPSVSFESAPTPGPSWWWDGHCYYECTPDVPKPATKPTAPCTVEPHCEQNPQLTAILSAQKSLKTMLAVIFLHLLLFPNE</sequence>
<evidence type="ECO:0000256" key="8">
    <source>
        <dbReference type="ARBA" id="ARBA00022792"/>
    </source>
</evidence>
<evidence type="ECO:0000313" key="16">
    <source>
        <dbReference type="Proteomes" id="UP000053240"/>
    </source>
</evidence>
<keyword evidence="7" id="KW-0679">Respiratory chain</keyword>
<keyword evidence="16" id="KW-1185">Reference proteome</keyword>
<keyword evidence="8" id="KW-0999">Mitochondrion inner membrane</keyword>
<evidence type="ECO:0000256" key="10">
    <source>
        <dbReference type="ARBA" id="ARBA00022990"/>
    </source>
</evidence>
<evidence type="ECO:0000256" key="4">
    <source>
        <dbReference type="ARBA" id="ARBA00011533"/>
    </source>
</evidence>
<evidence type="ECO:0000256" key="5">
    <source>
        <dbReference type="ARBA" id="ARBA00016383"/>
    </source>
</evidence>
<keyword evidence="10" id="KW-0007">Acetylation</keyword>
<comment type="subunit">
    <text evidence="4">Complex I is composed of 45 different subunits.</text>
</comment>
<dbReference type="InParanoid" id="A0A194R1S5"/>
<evidence type="ECO:0000256" key="12">
    <source>
        <dbReference type="ARBA" id="ARBA00023136"/>
    </source>
</evidence>
<name>A0A194R1S5_PAPMA</name>
<comment type="subcellular location">
    <subcellularLocation>
        <location evidence="2">Mitochondrion inner membrane</location>
        <topology evidence="2">Peripheral membrane protein</topology>
        <orientation evidence="2">Matrix side</orientation>
    </subcellularLocation>
</comment>
<accession>A0A194R1S5</accession>
<proteinExistence type="inferred from homology"/>
<organism evidence="15 16">
    <name type="scientific">Papilio machaon</name>
    <name type="common">Old World swallowtail butterfly</name>
    <dbReference type="NCBI Taxonomy" id="76193"/>
    <lineage>
        <taxon>Eukaryota</taxon>
        <taxon>Metazoa</taxon>
        <taxon>Ecdysozoa</taxon>
        <taxon>Arthropoda</taxon>
        <taxon>Hexapoda</taxon>
        <taxon>Insecta</taxon>
        <taxon>Pterygota</taxon>
        <taxon>Neoptera</taxon>
        <taxon>Endopterygota</taxon>
        <taxon>Lepidoptera</taxon>
        <taxon>Glossata</taxon>
        <taxon>Ditrysia</taxon>
        <taxon>Papilionoidea</taxon>
        <taxon>Papilionidae</taxon>
        <taxon>Papilioninae</taxon>
        <taxon>Papilio</taxon>
    </lineage>
</organism>
<dbReference type="AlphaFoldDB" id="A0A194R1S5"/>
<reference evidence="15 16" key="1">
    <citation type="journal article" date="2015" name="Nat. Commun.">
        <title>Outbred genome sequencing and CRISPR/Cas9 gene editing in butterflies.</title>
        <authorList>
            <person name="Li X."/>
            <person name="Fan D."/>
            <person name="Zhang W."/>
            <person name="Liu G."/>
            <person name="Zhang L."/>
            <person name="Zhao L."/>
            <person name="Fang X."/>
            <person name="Chen L."/>
            <person name="Dong Y."/>
            <person name="Chen Y."/>
            <person name="Ding Y."/>
            <person name="Zhao R."/>
            <person name="Feng M."/>
            <person name="Zhu Y."/>
            <person name="Feng Y."/>
            <person name="Jiang X."/>
            <person name="Zhu D."/>
            <person name="Xiang H."/>
            <person name="Feng X."/>
            <person name="Li S."/>
            <person name="Wang J."/>
            <person name="Zhang G."/>
            <person name="Kronforst M.R."/>
            <person name="Wang W."/>
        </authorList>
    </citation>
    <scope>NUCLEOTIDE SEQUENCE [LARGE SCALE GENOMIC DNA]</scope>
    <source>
        <strain evidence="15">Ya'a_city_454_Pm</strain>
        <tissue evidence="15">Whole body</tissue>
    </source>
</reference>
<keyword evidence="9" id="KW-0249">Electron transport</keyword>
<dbReference type="PANTHER" id="PTHR12485:SF1">
    <property type="entry name" value="NADH DEHYDROGENASE [UBIQUINONE] 1 ALPHA SUBCOMPLEX SUBUNIT 7"/>
    <property type="match status" value="1"/>
</dbReference>